<feature type="compositionally biased region" description="Polar residues" evidence="1">
    <location>
        <begin position="340"/>
        <end position="352"/>
    </location>
</feature>
<dbReference type="InParanoid" id="A0A163J7K1"/>
<feature type="region of interest" description="Disordered" evidence="1">
    <location>
        <begin position="138"/>
        <end position="199"/>
    </location>
</feature>
<proteinExistence type="predicted"/>
<evidence type="ECO:0000313" key="2">
    <source>
        <dbReference type="EMBL" id="SAL98585.1"/>
    </source>
</evidence>
<evidence type="ECO:0000256" key="1">
    <source>
        <dbReference type="SAM" id="MobiDB-lite"/>
    </source>
</evidence>
<dbReference type="EMBL" id="LT552246">
    <property type="protein sequence ID" value="SAL98585.1"/>
    <property type="molecule type" value="Genomic_DNA"/>
</dbReference>
<sequence>MEEEHLRKKSSTLTRSSSFVEDCRDARTSAAKEFDQFYGYLANALSPRRSDLDQRRSTSSSSLTPMMDRHSLLTGSEGLQFRDRFEETDIEDRCISSPTSRSQYKYHPPPRPMTLSPNTIPTCRSDDNVLSQKEGRLESADPLDHSTAANTYLPSPHRSTIARSPPRSTFSTTPFRPFQSSSSPLKVNRTPGSTTTLCPSSPSVVLRDKLVDETRRLEQLQHNILLVQQQSFALTGSSKIPKNVSSVGASTQLLFTDENSGKRHTHPFTATIKSTTPTRPDKASILPTPPTSVHSLQSDRKLARDFEQIPPPPPPPPPIFTTSTPLGSPTVPHRPLHPVFSTQPQKSQMSSISPPPTAMHNTPSGLIPSSSPIPPPPSTCASKLPRTSPQGQQKALLRDVLNDIPKARLRCSKIITTPKGSRIKNKVWDEIHPTTSAGDEEDLFWMNDNNEQRSKSHLTHRLQHVKTLEEELYLANDKCAKQQEQQNQGKKNQLKAQMFSLKPNPSHLIDEEVTTAGRLVVGDQWTFGGQHYILQEKG</sequence>
<protein>
    <submittedName>
        <fullName evidence="2">Uncharacterized protein</fullName>
    </submittedName>
</protein>
<evidence type="ECO:0000313" key="3">
    <source>
        <dbReference type="Proteomes" id="UP000078561"/>
    </source>
</evidence>
<feature type="region of interest" description="Disordered" evidence="1">
    <location>
        <begin position="1"/>
        <end position="22"/>
    </location>
</feature>
<dbReference type="SUPFAM" id="SSF101447">
    <property type="entry name" value="Formin homology 2 domain (FH2 domain)"/>
    <property type="match status" value="1"/>
</dbReference>
<reference evidence="2" key="1">
    <citation type="submission" date="2016-04" db="EMBL/GenBank/DDBJ databases">
        <authorList>
            <person name="Evans L.H."/>
            <person name="Alamgir A."/>
            <person name="Owens N."/>
            <person name="Weber N.D."/>
            <person name="Virtaneva K."/>
            <person name="Barbian K."/>
            <person name="Babar A."/>
            <person name="Rosenke K."/>
        </authorList>
    </citation>
    <scope>NUCLEOTIDE SEQUENCE [LARGE SCALE GENOMIC DNA]</scope>
    <source>
        <strain evidence="2">CBS 101.48</strain>
    </source>
</reference>
<feature type="compositionally biased region" description="Polar residues" evidence="1">
    <location>
        <begin position="147"/>
        <end position="199"/>
    </location>
</feature>
<feature type="compositionally biased region" description="Basic and acidic residues" evidence="1">
    <location>
        <begin position="297"/>
        <end position="307"/>
    </location>
</feature>
<feature type="compositionally biased region" description="Pro residues" evidence="1">
    <location>
        <begin position="309"/>
        <end position="319"/>
    </location>
</feature>
<feature type="region of interest" description="Disordered" evidence="1">
    <location>
        <begin position="96"/>
        <end position="126"/>
    </location>
</feature>
<dbReference type="OrthoDB" id="2289877at2759"/>
<dbReference type="Proteomes" id="UP000078561">
    <property type="component" value="Unassembled WGS sequence"/>
</dbReference>
<feature type="region of interest" description="Disordered" evidence="1">
    <location>
        <begin position="259"/>
        <end position="392"/>
    </location>
</feature>
<dbReference type="AlphaFoldDB" id="A0A163J7K1"/>
<accession>A0A163J7K1</accession>
<feature type="compositionally biased region" description="Polar residues" evidence="1">
    <location>
        <begin position="379"/>
        <end position="392"/>
    </location>
</feature>
<name>A0A163J7K1_ABSGL</name>
<feature type="region of interest" description="Disordered" evidence="1">
    <location>
        <begin position="45"/>
        <end position="69"/>
    </location>
</feature>
<gene>
    <name evidence="2" type="primary">ABSGL_04136.1 scaffold 5122</name>
</gene>
<organism evidence="2">
    <name type="scientific">Absidia glauca</name>
    <name type="common">Pin mould</name>
    <dbReference type="NCBI Taxonomy" id="4829"/>
    <lineage>
        <taxon>Eukaryota</taxon>
        <taxon>Fungi</taxon>
        <taxon>Fungi incertae sedis</taxon>
        <taxon>Mucoromycota</taxon>
        <taxon>Mucoromycotina</taxon>
        <taxon>Mucoromycetes</taxon>
        <taxon>Mucorales</taxon>
        <taxon>Cunninghamellaceae</taxon>
        <taxon>Absidia</taxon>
    </lineage>
</organism>
<keyword evidence="3" id="KW-1185">Reference proteome</keyword>